<sequence>MLNRRLLARTAVAGALVLSLVGGVVTAQTAATRVPAEVQAGTYKLDPGHGKITWKVNHLGFSTYVGQFVNVSADLTLDPANPSDSTLTATVPLADVAPNDDGLKAHLQTPDFFNTAEFPTATFVARSIMVDRENATEADVVGDLTLHGVTRSVTMEVAFNQAGPSMGNTYRVGFDGEATIRRSDFGMSYGLPAIGDEVELHIEGEFVKQ</sequence>
<gene>
    <name evidence="3" type="ORF">B7Y86_06095</name>
</gene>
<evidence type="ECO:0000256" key="1">
    <source>
        <dbReference type="SAM" id="SignalP"/>
    </source>
</evidence>
<evidence type="ECO:0000313" key="4">
    <source>
        <dbReference type="Proteomes" id="UP000216147"/>
    </source>
</evidence>
<name>A0A258HK46_9CAUL</name>
<dbReference type="InterPro" id="IPR036761">
    <property type="entry name" value="TTHA0802/YceI-like_sf"/>
</dbReference>
<dbReference type="SUPFAM" id="SSF101874">
    <property type="entry name" value="YceI-like"/>
    <property type="match status" value="1"/>
</dbReference>
<dbReference type="AlphaFoldDB" id="A0A258HK46"/>
<proteinExistence type="predicted"/>
<keyword evidence="1" id="KW-0732">Signal</keyword>
<dbReference type="Proteomes" id="UP000216147">
    <property type="component" value="Unassembled WGS sequence"/>
</dbReference>
<feature type="signal peptide" evidence="1">
    <location>
        <begin position="1"/>
        <end position="27"/>
    </location>
</feature>
<feature type="chain" id="PRO_5013396470" description="Lipid/polyisoprenoid-binding YceI-like domain-containing protein" evidence="1">
    <location>
        <begin position="28"/>
        <end position="209"/>
    </location>
</feature>
<dbReference type="Gene3D" id="2.40.128.110">
    <property type="entry name" value="Lipid/polyisoprenoid-binding, YceI-like"/>
    <property type="match status" value="1"/>
</dbReference>
<dbReference type="PANTHER" id="PTHR34406:SF1">
    <property type="entry name" value="PROTEIN YCEI"/>
    <property type="match status" value="1"/>
</dbReference>
<reference evidence="3 4" key="1">
    <citation type="submission" date="2017-03" db="EMBL/GenBank/DDBJ databases">
        <title>Lifting the veil on microbial sulfur biogeochemistry in mining wastewaters.</title>
        <authorList>
            <person name="Kantor R.S."/>
            <person name="Colenbrander Nelson T."/>
            <person name="Marshall S."/>
            <person name="Bennett D."/>
            <person name="Apte S."/>
            <person name="Camacho D."/>
            <person name="Thomas B.C."/>
            <person name="Warren L.A."/>
            <person name="Banfield J.F."/>
        </authorList>
    </citation>
    <scope>NUCLEOTIDE SEQUENCE [LARGE SCALE GENOMIC DNA]</scope>
    <source>
        <strain evidence="3">32-68-21</strain>
    </source>
</reference>
<protein>
    <recommendedName>
        <fullName evidence="2">Lipid/polyisoprenoid-binding YceI-like domain-containing protein</fullName>
    </recommendedName>
</protein>
<dbReference type="PANTHER" id="PTHR34406">
    <property type="entry name" value="PROTEIN YCEI"/>
    <property type="match status" value="1"/>
</dbReference>
<evidence type="ECO:0000259" key="2">
    <source>
        <dbReference type="SMART" id="SM00867"/>
    </source>
</evidence>
<dbReference type="SMART" id="SM00867">
    <property type="entry name" value="YceI"/>
    <property type="match status" value="1"/>
</dbReference>
<organism evidence="3 4">
    <name type="scientific">Brevundimonas subvibrioides</name>
    <dbReference type="NCBI Taxonomy" id="74313"/>
    <lineage>
        <taxon>Bacteria</taxon>
        <taxon>Pseudomonadati</taxon>
        <taxon>Pseudomonadota</taxon>
        <taxon>Alphaproteobacteria</taxon>
        <taxon>Caulobacterales</taxon>
        <taxon>Caulobacteraceae</taxon>
        <taxon>Brevundimonas</taxon>
    </lineage>
</organism>
<comment type="caution">
    <text evidence="3">The sequence shown here is derived from an EMBL/GenBank/DDBJ whole genome shotgun (WGS) entry which is preliminary data.</text>
</comment>
<feature type="domain" description="Lipid/polyisoprenoid-binding YceI-like" evidence="2">
    <location>
        <begin position="42"/>
        <end position="207"/>
    </location>
</feature>
<dbReference type="EMBL" id="NCEQ01000006">
    <property type="protein sequence ID" value="OYX57276.1"/>
    <property type="molecule type" value="Genomic_DNA"/>
</dbReference>
<accession>A0A258HK46</accession>
<dbReference type="InterPro" id="IPR007372">
    <property type="entry name" value="Lipid/polyisoprenoid-bd_YceI"/>
</dbReference>
<dbReference type="Pfam" id="PF04264">
    <property type="entry name" value="YceI"/>
    <property type="match status" value="1"/>
</dbReference>
<evidence type="ECO:0000313" key="3">
    <source>
        <dbReference type="EMBL" id="OYX57276.1"/>
    </source>
</evidence>